<dbReference type="KEGG" id="pma:Pro_1369"/>
<dbReference type="GO" id="GO:0006465">
    <property type="term" value="P:signal peptide processing"/>
    <property type="evidence" value="ECO:0007669"/>
    <property type="project" value="InterPro"/>
</dbReference>
<evidence type="ECO:0000313" key="3">
    <source>
        <dbReference type="Proteomes" id="UP000001420"/>
    </source>
</evidence>
<dbReference type="PATRIC" id="fig|167539.5.peg.1436"/>
<dbReference type="eggNOG" id="COG0681">
    <property type="taxonomic scope" value="Bacteria"/>
</dbReference>
<protein>
    <submittedName>
        <fullName evidence="2">Signal peptidase I</fullName>
    </submittedName>
</protein>
<dbReference type="InterPro" id="IPR036286">
    <property type="entry name" value="LexA/Signal_pep-like_sf"/>
</dbReference>
<dbReference type="InterPro" id="IPR019533">
    <property type="entry name" value="Peptidase_S26"/>
</dbReference>
<dbReference type="HOGENOM" id="CLU_028723_11_1_3"/>
<dbReference type="CDD" id="cd06530">
    <property type="entry name" value="S26_SPase_I"/>
    <property type="match status" value="1"/>
</dbReference>
<proteinExistence type="predicted"/>
<dbReference type="SUPFAM" id="SSF51306">
    <property type="entry name" value="LexA/Signal peptidase"/>
    <property type="match status" value="1"/>
</dbReference>
<dbReference type="EnsemblBacteria" id="AAQ00413">
    <property type="protein sequence ID" value="AAQ00413"/>
    <property type="gene ID" value="Pro_1369"/>
</dbReference>
<dbReference type="Proteomes" id="UP000001420">
    <property type="component" value="Chromosome"/>
</dbReference>
<dbReference type="EMBL" id="AE017126">
    <property type="protein sequence ID" value="AAQ00413.1"/>
    <property type="molecule type" value="Genomic_DNA"/>
</dbReference>
<dbReference type="InterPro" id="IPR014124">
    <property type="entry name" value="Pept_S26A_Sod_Ni_maturase"/>
</dbReference>
<evidence type="ECO:0000313" key="2">
    <source>
        <dbReference type="EMBL" id="AAQ00413.1"/>
    </source>
</evidence>
<dbReference type="STRING" id="167539.Pro_1369"/>
<dbReference type="OrthoDB" id="541652at2"/>
<dbReference type="AlphaFoldDB" id="Q7VAT5"/>
<feature type="domain" description="Peptidase S26" evidence="1">
    <location>
        <begin position="1"/>
        <end position="46"/>
    </location>
</feature>
<gene>
    <name evidence="2" type="ordered locus">Pro_1369</name>
</gene>
<dbReference type="NCBIfam" id="TIGR02754">
    <property type="entry name" value="sod_Ni_protease"/>
    <property type="match status" value="1"/>
</dbReference>
<organism evidence="2 3">
    <name type="scientific">Prochlorococcus marinus (strain SARG / CCMP1375 / SS120)</name>
    <dbReference type="NCBI Taxonomy" id="167539"/>
    <lineage>
        <taxon>Bacteria</taxon>
        <taxon>Bacillati</taxon>
        <taxon>Cyanobacteriota</taxon>
        <taxon>Cyanophyceae</taxon>
        <taxon>Synechococcales</taxon>
        <taxon>Prochlorococcaceae</taxon>
        <taxon>Prochlorococcus</taxon>
    </lineage>
</organism>
<evidence type="ECO:0000259" key="1">
    <source>
        <dbReference type="Pfam" id="PF10502"/>
    </source>
</evidence>
<sequence length="87" mass="9949">MLPTLKNGDLIIYKPYKYRKDKIIQGSLVVVQHPIHKETLIIKRVSKISSSHIEILGDNKKESIDSRQFGQINKLQVLGIVEKIIAK</sequence>
<name>Q7VAT5_PROMA</name>
<reference evidence="2 3" key="1">
    <citation type="journal article" date="2003" name="Proc. Natl. Acad. Sci. U.S.A.">
        <title>Genome sequence of the cyanobacterium Prochlorococcus marinus SS120, a nearly minimal oxyphototrophic genome.</title>
        <authorList>
            <person name="Dufresne A."/>
            <person name="Salanoubat M."/>
            <person name="Partensky F."/>
            <person name="Artiguenave F."/>
            <person name="Axmann I.M."/>
            <person name="Barbe V."/>
            <person name="Duprat S."/>
            <person name="Galperin M.Y."/>
            <person name="Koonin E.V."/>
            <person name="Le Gall F."/>
            <person name="Makarova K.S."/>
            <person name="Ostrowski M."/>
            <person name="Oztas S."/>
            <person name="Robert C."/>
            <person name="Rogozin I.B."/>
            <person name="Scanlan D.J."/>
            <person name="Tandeau de Marsac N."/>
            <person name="Weissenbach J."/>
            <person name="Wincker P."/>
            <person name="Wolf Y.I."/>
            <person name="Hess W.R."/>
        </authorList>
    </citation>
    <scope>NUCLEOTIDE SEQUENCE [LARGE SCALE GENOMIC DNA]</scope>
    <source>
        <strain evidence="3">SARG / CCMP1375 / SS120</strain>
    </source>
</reference>
<accession>Q7VAT5</accession>
<dbReference type="GO" id="GO:0004252">
    <property type="term" value="F:serine-type endopeptidase activity"/>
    <property type="evidence" value="ECO:0007669"/>
    <property type="project" value="InterPro"/>
</dbReference>
<keyword evidence="3" id="KW-1185">Reference proteome</keyword>
<dbReference type="Gene3D" id="2.10.109.10">
    <property type="entry name" value="Umud Fragment, subunit A"/>
    <property type="match status" value="1"/>
</dbReference>
<dbReference type="Pfam" id="PF10502">
    <property type="entry name" value="Peptidase_S26"/>
    <property type="match status" value="1"/>
</dbReference>